<protein>
    <submittedName>
        <fullName evidence="1">Uncharacterized protein</fullName>
    </submittedName>
</protein>
<reference evidence="1" key="1">
    <citation type="journal article" date="2014" name="Front. Microbiol.">
        <title>High frequency of phylogenetically diverse reductive dehalogenase-homologous genes in deep subseafloor sedimentary metagenomes.</title>
        <authorList>
            <person name="Kawai M."/>
            <person name="Futagami T."/>
            <person name="Toyoda A."/>
            <person name="Takaki Y."/>
            <person name="Nishi S."/>
            <person name="Hori S."/>
            <person name="Arai W."/>
            <person name="Tsubouchi T."/>
            <person name="Morono Y."/>
            <person name="Uchiyama I."/>
            <person name="Ito T."/>
            <person name="Fujiyama A."/>
            <person name="Inagaki F."/>
            <person name="Takami H."/>
        </authorList>
    </citation>
    <scope>NUCLEOTIDE SEQUENCE</scope>
    <source>
        <strain evidence="1">Expedition CK06-06</strain>
    </source>
</reference>
<gene>
    <name evidence="1" type="ORF">S01H1_29290</name>
</gene>
<accession>X0TP79</accession>
<dbReference type="EMBL" id="BARS01017951">
    <property type="protein sequence ID" value="GAF89056.1"/>
    <property type="molecule type" value="Genomic_DNA"/>
</dbReference>
<comment type="caution">
    <text evidence="1">The sequence shown here is derived from an EMBL/GenBank/DDBJ whole genome shotgun (WGS) entry which is preliminary data.</text>
</comment>
<organism evidence="1">
    <name type="scientific">marine sediment metagenome</name>
    <dbReference type="NCBI Taxonomy" id="412755"/>
    <lineage>
        <taxon>unclassified sequences</taxon>
        <taxon>metagenomes</taxon>
        <taxon>ecological metagenomes</taxon>
    </lineage>
</organism>
<proteinExistence type="predicted"/>
<name>X0TP79_9ZZZZ</name>
<evidence type="ECO:0000313" key="1">
    <source>
        <dbReference type="EMBL" id="GAF89056.1"/>
    </source>
</evidence>
<sequence>TGAAKRSSYITFRVVSHASPANSWIIPPQAPIPIRQATVDFVGQEFNVEDVLRQAIEKDIS</sequence>
<dbReference type="AlphaFoldDB" id="X0TP79"/>
<feature type="non-terminal residue" evidence="1">
    <location>
        <position position="1"/>
    </location>
</feature>